<dbReference type="Gene3D" id="2.115.10.20">
    <property type="entry name" value="Glycosyl hydrolase domain, family 43"/>
    <property type="match status" value="1"/>
</dbReference>
<keyword evidence="5" id="KW-0472">Membrane</keyword>
<dbReference type="Pfam" id="PF08244">
    <property type="entry name" value="Glyco_hydro_32C"/>
    <property type="match status" value="1"/>
</dbReference>
<organism evidence="10 11">
    <name type="scientific">Zongyangia hominis</name>
    <dbReference type="NCBI Taxonomy" id="2763677"/>
    <lineage>
        <taxon>Bacteria</taxon>
        <taxon>Bacillati</taxon>
        <taxon>Bacillota</taxon>
        <taxon>Clostridia</taxon>
        <taxon>Eubacteriales</taxon>
        <taxon>Oscillospiraceae</taxon>
        <taxon>Zongyangia</taxon>
    </lineage>
</organism>
<dbReference type="InterPro" id="IPR010496">
    <property type="entry name" value="AL/BT2_dom"/>
</dbReference>
<evidence type="ECO:0000256" key="1">
    <source>
        <dbReference type="ARBA" id="ARBA00009902"/>
    </source>
</evidence>
<evidence type="ECO:0000313" key="11">
    <source>
        <dbReference type="Proteomes" id="UP000660861"/>
    </source>
</evidence>
<keyword evidence="11" id="KW-1185">Reference proteome</keyword>
<protein>
    <submittedName>
        <fullName evidence="10">Cadherin-like beta sandwich domain-containing protein</fullName>
    </submittedName>
</protein>
<evidence type="ECO:0000259" key="6">
    <source>
        <dbReference type="Pfam" id="PF00251"/>
    </source>
</evidence>
<dbReference type="GO" id="GO:0004575">
    <property type="term" value="F:sucrose alpha-glucosidase activity"/>
    <property type="evidence" value="ECO:0007669"/>
    <property type="project" value="TreeGrafter"/>
</dbReference>
<keyword evidence="3" id="KW-0326">Glycosidase</keyword>
<evidence type="ECO:0000256" key="5">
    <source>
        <dbReference type="SAM" id="Phobius"/>
    </source>
</evidence>
<dbReference type="InterPro" id="IPR023296">
    <property type="entry name" value="Glyco_hydro_beta-prop_sf"/>
</dbReference>
<dbReference type="Pfam" id="PF06439">
    <property type="entry name" value="3keto-disac_hyd"/>
    <property type="match status" value="1"/>
</dbReference>
<dbReference type="PANTHER" id="PTHR42800">
    <property type="entry name" value="EXOINULINASE INUD (AFU_ORTHOLOGUE AFUA_5G00480)"/>
    <property type="match status" value="1"/>
</dbReference>
<evidence type="ECO:0000259" key="9">
    <source>
        <dbReference type="Pfam" id="PF12733"/>
    </source>
</evidence>
<dbReference type="SMART" id="SM00640">
    <property type="entry name" value="Glyco_32"/>
    <property type="match status" value="1"/>
</dbReference>
<dbReference type="InterPro" id="IPR013189">
    <property type="entry name" value="Glyco_hydro_32_C"/>
</dbReference>
<feature type="domain" description="3-keto-alpha-glucoside-1,2-lyase/3-keto-2-hydroxy-glucal hydratase" evidence="7">
    <location>
        <begin position="1267"/>
        <end position="1413"/>
    </location>
</feature>
<evidence type="ECO:0000256" key="3">
    <source>
        <dbReference type="ARBA" id="ARBA00023295"/>
    </source>
</evidence>
<evidence type="ECO:0000313" key="10">
    <source>
        <dbReference type="EMBL" id="MBC8571197.1"/>
    </source>
</evidence>
<sequence length="1693" mass="184070">MTTYVNPKTWRRKAVALLCVFVLVITGLIPTTGVTTAFAAGTVSDIPIDQFTGNPTDTGSGFELSKADHGDNHAVSNTQAIAFRWEADVTIPDDPEGNALLTFGIKNRDNVGAGKWYGVCINRNRDGDFGYKIRIFDVNGSGINEKADTTPEQRAKTTFHYKVTVDASKTIRFYLDNEMVLEVQDPTWDGGYVGLLSWNAKVVFNNIEFEDYNKDISMSDYLLGKEAQNAGCTITEEDGGIVLSKRDGGDNHATSSVQAETFTYEADAEILDGSNPLLTFGVSNREDPTAAPWYGICPNRNGSPWGGEARLFKVVPGQPLAIDEHIPMTAEQISSNKFHLKVTVDSQKVIRFYLDGEKVIQYKDDNWAGGYIGLLSWNAKVKFTNIKLTVGEPVPDAESGNFNTNLTNLHGIGGTWTEVADGFKGRGSGDCFAMSDTTATDFIYEAKVNVKSGDAASLVFGAKDAPKGNGGGSYIANVDLGSSKNARIFKFVGGNAIDLINYSLPDPSLREYTLRVESIGGKMSYYVNGALAGTCVDTSYPSGKLGLLICNSTSVFQDVLYTPVDANTVKLSGLSVTGVKEMIPATFDANTYAYTASVPYATEKITVTPSAADGVNMTMAVFNKKTGEQTLSVDNVSGAVEVSLAEGENTLQISTEKDGKSGITTTLTVKREINPENYYKEPYRPQYHITPEVNWLNDPNGLVYYDGEYHVFYQYNPDTKFPHDVKHWAHVVSTDLVHWEQLPVALSPDEYGNIWSGSCVVDKNNTSGFFTGNRDKNGNLKEEGMVAFYTCTDPSVRQQQSMAYSKDNGRTWIKYQDGEPFLKSADDPLNDGNFRDPKVFWHEESNQWMMIIAGGPARFYSSKDLKTWKFETGYRNGYEQYRPTGTPEIYSECADFYKMPIEGQPGKYKWIYSAAGEWYMIGDFKQDDQGRWGFFPDTNERYRFGFAPDIYAGVTFNNLDRRIMVQWMTNIGYASDPGHITDPWNGALTLPYELKLVDIGNSQLRIVQDAVPEMDSLRTDVSYNFNHVEVSPETPNILSDIQLDKGEFDAVIDLGTASEVGFKLRTGNGQQTVVKYDVNTQNLTIDRSKSGKNPNDRFASAYSTKVAPVDGKIDLHMFLDWSSLEVFGMGGQACGTALIFPDPDSVGMEFYAKGGTATVESLDIYELGTVFGASKPVGDATAITLSTPKNAMEVGEQFTITAVPTPVGANMGEITWDIPSNLEIVSKGERSIVVKALQTGEYAITANAGGLTDTMNVSVIEKQFRTNLEDWVVLGGSWETTADGYQGTSGGNGPTFSQTKASDFVYEGTFTYKNSDVGGAFLFRATDDYSTYYSLDICERNHNARILKFNRNPQTGSSTDVTLGKAYTLPIADDHTYQVKIEAKGENIKAYINGELAVEVNDASSLSGKFGLNVCDITGAFQDVYYQSAAAMSDLSVSSGSLNPVFSPDVKEYTVNVENAVDSIQLTPTLPDGVKAVIGGKEVASGAASENIALDIGENKITISLTGAMDTNDTYTVTVIRAEKGTDPEPNDPALTGLELSKGTLSPAFASGVLNYTASVDNTVSSVKVKAFFADEFTATIQDKDAQSGAYSDPINLNVGENTVTVKVKNAIGKEAVYTIVITRKEAGSTTKPDGKPSIPGGSGSDWKWPDSTGKNDGKVNPNSGDTSALPIALALLTAGAAGVVVFSRKKRK</sequence>
<feature type="domain" description="Glycosyl hydrolase family 32 N-terminal" evidence="6">
    <location>
        <begin position="688"/>
        <end position="1002"/>
    </location>
</feature>
<dbReference type="SUPFAM" id="SSF49899">
    <property type="entry name" value="Concanavalin A-like lectins/glucanases"/>
    <property type="match status" value="1"/>
</dbReference>
<evidence type="ECO:0000256" key="4">
    <source>
        <dbReference type="SAM" id="MobiDB-lite"/>
    </source>
</evidence>
<dbReference type="Pfam" id="PF00251">
    <property type="entry name" value="Glyco_hydro_32N"/>
    <property type="match status" value="1"/>
</dbReference>
<comment type="similarity">
    <text evidence="1">Belongs to the glycosyl hydrolase 32 family.</text>
</comment>
<dbReference type="Proteomes" id="UP000660861">
    <property type="component" value="Unassembled WGS sequence"/>
</dbReference>
<dbReference type="GO" id="GO:0005987">
    <property type="term" value="P:sucrose catabolic process"/>
    <property type="evidence" value="ECO:0007669"/>
    <property type="project" value="TreeGrafter"/>
</dbReference>
<feature type="transmembrane region" description="Helical" evidence="5">
    <location>
        <begin position="1669"/>
        <end position="1687"/>
    </location>
</feature>
<dbReference type="GO" id="GO:0005737">
    <property type="term" value="C:cytoplasm"/>
    <property type="evidence" value="ECO:0007669"/>
    <property type="project" value="TreeGrafter"/>
</dbReference>
<dbReference type="EMBL" id="JACRTC010000008">
    <property type="protein sequence ID" value="MBC8571197.1"/>
    <property type="molecule type" value="Genomic_DNA"/>
</dbReference>
<dbReference type="InterPro" id="IPR018053">
    <property type="entry name" value="Glyco_hydro_32_AS"/>
</dbReference>
<dbReference type="PANTHER" id="PTHR42800:SF1">
    <property type="entry name" value="EXOINULINASE INUD (AFU_ORTHOLOGUE AFUA_5G00480)"/>
    <property type="match status" value="1"/>
</dbReference>
<feature type="domain" description="Glycosyl hydrolase family 32 C-terminal" evidence="8">
    <location>
        <begin position="1013"/>
        <end position="1166"/>
    </location>
</feature>
<evidence type="ECO:0000259" key="7">
    <source>
        <dbReference type="Pfam" id="PF06439"/>
    </source>
</evidence>
<dbReference type="Pfam" id="PF12733">
    <property type="entry name" value="Cadherin-like"/>
    <property type="match status" value="3"/>
</dbReference>
<evidence type="ECO:0000259" key="8">
    <source>
        <dbReference type="Pfam" id="PF08244"/>
    </source>
</evidence>
<dbReference type="Gene3D" id="2.60.120.560">
    <property type="entry name" value="Exo-inulinase, domain 1"/>
    <property type="match status" value="5"/>
</dbReference>
<feature type="region of interest" description="Disordered" evidence="4">
    <location>
        <begin position="1627"/>
        <end position="1665"/>
    </location>
</feature>
<dbReference type="CDD" id="cd18622">
    <property type="entry name" value="GH32_Inu-like"/>
    <property type="match status" value="1"/>
</dbReference>
<feature type="domain" description="Cadherin-like beta-sandwich-like" evidence="9">
    <location>
        <begin position="1544"/>
        <end position="1625"/>
    </location>
</feature>
<gene>
    <name evidence="10" type="ORF">H8709_10210</name>
</gene>
<dbReference type="Gene3D" id="2.60.40.1080">
    <property type="match status" value="1"/>
</dbReference>
<dbReference type="SUPFAM" id="SSF75005">
    <property type="entry name" value="Arabinanase/levansucrase/invertase"/>
    <property type="match status" value="1"/>
</dbReference>
<keyword evidence="5" id="KW-0812">Transmembrane</keyword>
<keyword evidence="2" id="KW-0378">Hydrolase</keyword>
<dbReference type="InterPro" id="IPR013320">
    <property type="entry name" value="ConA-like_dom_sf"/>
</dbReference>
<keyword evidence="5" id="KW-1133">Transmembrane helix</keyword>
<dbReference type="PROSITE" id="PS00609">
    <property type="entry name" value="GLYCOSYL_HYDROL_F32"/>
    <property type="match status" value="1"/>
</dbReference>
<name>A0A926EGD9_9FIRM</name>
<dbReference type="InterPro" id="IPR001362">
    <property type="entry name" value="Glyco_hydro_32"/>
</dbReference>
<reference evidence="10" key="1">
    <citation type="submission" date="2020-08" db="EMBL/GenBank/DDBJ databases">
        <title>Genome public.</title>
        <authorList>
            <person name="Liu C."/>
            <person name="Sun Q."/>
        </authorList>
    </citation>
    <scope>NUCLEOTIDE SEQUENCE</scope>
    <source>
        <strain evidence="10">NSJ-54</strain>
    </source>
</reference>
<proteinExistence type="inferred from homology"/>
<feature type="domain" description="Cadherin-like beta-sandwich-like" evidence="9">
    <location>
        <begin position="1433"/>
        <end position="1521"/>
    </location>
</feature>
<comment type="caution">
    <text evidence="10">The sequence shown here is derived from an EMBL/GenBank/DDBJ whole genome shotgun (WGS) entry which is preliminary data.</text>
</comment>
<dbReference type="InterPro" id="IPR013148">
    <property type="entry name" value="Glyco_hydro_32_N"/>
</dbReference>
<evidence type="ECO:0000256" key="2">
    <source>
        <dbReference type="ARBA" id="ARBA00022801"/>
    </source>
</evidence>
<dbReference type="InterPro" id="IPR025883">
    <property type="entry name" value="Cadherin-like_domain"/>
</dbReference>
<accession>A0A926EGD9</accession>
<feature type="domain" description="Cadherin-like beta-sandwich-like" evidence="9">
    <location>
        <begin position="574"/>
        <end position="672"/>
    </location>
</feature>